<comment type="caution">
    <text evidence="1">The sequence shown here is derived from an EMBL/GenBank/DDBJ whole genome shotgun (WGS) entry which is preliminary data.</text>
</comment>
<dbReference type="AlphaFoldDB" id="A0A3R8U4G0"/>
<accession>A0A3R8U4G0</accession>
<protein>
    <submittedName>
        <fullName evidence="1">Uncharacterized protein</fullName>
    </submittedName>
</protein>
<evidence type="ECO:0000313" key="2">
    <source>
        <dbReference type="Proteomes" id="UP000276506"/>
    </source>
</evidence>
<proteinExistence type="predicted"/>
<evidence type="ECO:0000313" key="1">
    <source>
        <dbReference type="EMBL" id="RRV11018.1"/>
    </source>
</evidence>
<dbReference type="EMBL" id="RHQL01000007">
    <property type="protein sequence ID" value="RRV11018.1"/>
    <property type="molecule type" value="Genomic_DNA"/>
</dbReference>
<dbReference type="Proteomes" id="UP000276506">
    <property type="component" value="Unassembled WGS sequence"/>
</dbReference>
<sequence>MQPSAPAAETASEPQHFIRTAATATPEWRAARDQYISHVMTCCACHAPTSCYCPTGAELRAIYDTTPMEPTR</sequence>
<name>A0A3R8U4G0_9GAMM</name>
<gene>
    <name evidence="1" type="ORF">EGJ28_13465</name>
</gene>
<organism evidence="1 2">
    <name type="scientific">Stutzerimonas xanthomarina</name>
    <dbReference type="NCBI Taxonomy" id="271420"/>
    <lineage>
        <taxon>Bacteria</taxon>
        <taxon>Pseudomonadati</taxon>
        <taxon>Pseudomonadota</taxon>
        <taxon>Gammaproteobacteria</taxon>
        <taxon>Pseudomonadales</taxon>
        <taxon>Pseudomonadaceae</taxon>
        <taxon>Stutzerimonas</taxon>
    </lineage>
</organism>
<reference evidence="1 2" key="1">
    <citation type="submission" date="2018-10" db="EMBL/GenBank/DDBJ databases">
        <title>Transmission dynamics of multidrug resistant bacteria on intensive care unit surfaces.</title>
        <authorList>
            <person name="D'Souza A.W."/>
            <person name="Potter R.F."/>
            <person name="Wallace M."/>
            <person name="Shupe A."/>
            <person name="Patel S."/>
            <person name="Sun S."/>
            <person name="Gul D."/>
            <person name="Kwon J.H."/>
            <person name="Andleeb S."/>
            <person name="Burnham C.-A.D."/>
            <person name="Dantas G."/>
        </authorList>
    </citation>
    <scope>NUCLEOTIDE SEQUENCE [LARGE SCALE GENOMIC DNA]</scope>
    <source>
        <strain evidence="1 2">PX_177</strain>
    </source>
</reference>